<keyword evidence="1" id="KW-0732">Signal</keyword>
<protein>
    <recommendedName>
        <fullName evidence="2">Outer membrane lipoprotein BamD-like domain-containing protein</fullName>
    </recommendedName>
</protein>
<sequence length="334" mass="39157">EDAGFEWSDLSPTKAYKDLKTTTGYGPDEEKARTLMKEGESFFENKRYGEASDKFKAAAKRWPKSPLEEDAMFMAAESEFFADDYVKAQTGYEKLLTEYDNSRHLDTSVKRVFAIGQYWEKLYRKDPHWPVTPNVLDSTRPTFDTFGRALKSYEIVRLKDPTGPLADDSLMATANAYFRKGRFEDPAFHYDLLRNEYSNSEHQAQAHLLAVQSKLQVYQGSNYDVTPLHEADEIADQALTQFRDQLGDETVRMAETRNRIVDQLAERDWDMAQYYEKKEYYGAARMYYNTILKQYPRTKRAQEARARLQRIQGEPAVPPNRYKWLTDRFQRDEY</sequence>
<feature type="non-terminal residue" evidence="3">
    <location>
        <position position="1"/>
    </location>
</feature>
<feature type="domain" description="Outer membrane lipoprotein BamD-like" evidence="2">
    <location>
        <begin position="146"/>
        <end position="309"/>
    </location>
</feature>
<name>A0A0F9A5B8_9ZZZZ</name>
<gene>
    <name evidence="3" type="ORF">LCGC14_2890200</name>
</gene>
<proteinExistence type="predicted"/>
<organism evidence="3">
    <name type="scientific">marine sediment metagenome</name>
    <dbReference type="NCBI Taxonomy" id="412755"/>
    <lineage>
        <taxon>unclassified sequences</taxon>
        <taxon>metagenomes</taxon>
        <taxon>ecological metagenomes</taxon>
    </lineage>
</organism>
<reference evidence="3" key="1">
    <citation type="journal article" date="2015" name="Nature">
        <title>Complex archaea that bridge the gap between prokaryotes and eukaryotes.</title>
        <authorList>
            <person name="Spang A."/>
            <person name="Saw J.H."/>
            <person name="Jorgensen S.L."/>
            <person name="Zaremba-Niedzwiedzka K."/>
            <person name="Martijn J."/>
            <person name="Lind A.E."/>
            <person name="van Eijk R."/>
            <person name="Schleper C."/>
            <person name="Guy L."/>
            <person name="Ettema T.J."/>
        </authorList>
    </citation>
    <scope>NUCLEOTIDE SEQUENCE</scope>
</reference>
<evidence type="ECO:0000259" key="2">
    <source>
        <dbReference type="Pfam" id="PF13525"/>
    </source>
</evidence>
<dbReference type="Gene3D" id="1.25.40.10">
    <property type="entry name" value="Tetratricopeptide repeat domain"/>
    <property type="match status" value="2"/>
</dbReference>
<dbReference type="Pfam" id="PF13525">
    <property type="entry name" value="YfiO"/>
    <property type="match status" value="2"/>
</dbReference>
<dbReference type="SUPFAM" id="SSF48452">
    <property type="entry name" value="TPR-like"/>
    <property type="match status" value="1"/>
</dbReference>
<evidence type="ECO:0000256" key="1">
    <source>
        <dbReference type="ARBA" id="ARBA00022729"/>
    </source>
</evidence>
<accession>A0A0F9A5B8</accession>
<feature type="domain" description="Outer membrane lipoprotein BamD-like" evidence="2">
    <location>
        <begin position="30"/>
        <end position="106"/>
    </location>
</feature>
<dbReference type="InterPro" id="IPR011990">
    <property type="entry name" value="TPR-like_helical_dom_sf"/>
</dbReference>
<comment type="caution">
    <text evidence="3">The sequence shown here is derived from an EMBL/GenBank/DDBJ whole genome shotgun (WGS) entry which is preliminary data.</text>
</comment>
<dbReference type="EMBL" id="LAZR01056621">
    <property type="protein sequence ID" value="KKK73799.1"/>
    <property type="molecule type" value="Genomic_DNA"/>
</dbReference>
<dbReference type="AlphaFoldDB" id="A0A0F9A5B8"/>
<evidence type="ECO:0000313" key="3">
    <source>
        <dbReference type="EMBL" id="KKK73799.1"/>
    </source>
</evidence>
<dbReference type="InterPro" id="IPR039565">
    <property type="entry name" value="BamD-like"/>
</dbReference>